<evidence type="ECO:0000313" key="2">
    <source>
        <dbReference type="Proteomes" id="UP000499080"/>
    </source>
</evidence>
<dbReference type="Proteomes" id="UP000499080">
    <property type="component" value="Unassembled WGS sequence"/>
</dbReference>
<keyword evidence="2" id="KW-1185">Reference proteome</keyword>
<sequence length="175" mass="20625">IFKYDGYQYRKHRINKNNVISWLYLKERTENCRGTLKSKNGIVLNVSNHVCKPDIAEIEVKKRIFNARKRARIEDKEIPTIYPEEMQPLFNKGYDFVTNIPNFISVKTYLYVARRKAQEEEREPKTTAEISISEDVTKMEDGTNFLLADVGDKDRMLVFATEDRKNVLKITRPFL</sequence>
<gene>
    <name evidence="1" type="ORF">AVEN_176075_1</name>
</gene>
<dbReference type="OrthoDB" id="10029846at2759"/>
<dbReference type="Gene3D" id="2.20.25.240">
    <property type="match status" value="1"/>
</dbReference>
<feature type="non-terminal residue" evidence="1">
    <location>
        <position position="1"/>
    </location>
</feature>
<protein>
    <recommendedName>
        <fullName evidence="3">FLYWCH-type domain-containing protein</fullName>
    </recommendedName>
</protein>
<organism evidence="1 2">
    <name type="scientific">Araneus ventricosus</name>
    <name type="common">Orbweaver spider</name>
    <name type="synonym">Epeira ventricosa</name>
    <dbReference type="NCBI Taxonomy" id="182803"/>
    <lineage>
        <taxon>Eukaryota</taxon>
        <taxon>Metazoa</taxon>
        <taxon>Ecdysozoa</taxon>
        <taxon>Arthropoda</taxon>
        <taxon>Chelicerata</taxon>
        <taxon>Arachnida</taxon>
        <taxon>Araneae</taxon>
        <taxon>Araneomorphae</taxon>
        <taxon>Entelegynae</taxon>
        <taxon>Araneoidea</taxon>
        <taxon>Araneidae</taxon>
        <taxon>Araneus</taxon>
    </lineage>
</organism>
<evidence type="ECO:0008006" key="3">
    <source>
        <dbReference type="Google" id="ProtNLM"/>
    </source>
</evidence>
<reference evidence="1 2" key="1">
    <citation type="journal article" date="2019" name="Sci. Rep.">
        <title>Orb-weaving spider Araneus ventricosus genome elucidates the spidroin gene catalogue.</title>
        <authorList>
            <person name="Kono N."/>
            <person name="Nakamura H."/>
            <person name="Ohtoshi R."/>
            <person name="Moran D.A.P."/>
            <person name="Shinohara A."/>
            <person name="Yoshida Y."/>
            <person name="Fujiwara M."/>
            <person name="Mori M."/>
            <person name="Tomita M."/>
            <person name="Arakawa K."/>
        </authorList>
    </citation>
    <scope>NUCLEOTIDE SEQUENCE [LARGE SCALE GENOMIC DNA]</scope>
</reference>
<comment type="caution">
    <text evidence="1">The sequence shown here is derived from an EMBL/GenBank/DDBJ whole genome shotgun (WGS) entry which is preliminary data.</text>
</comment>
<proteinExistence type="predicted"/>
<evidence type="ECO:0000313" key="1">
    <source>
        <dbReference type="EMBL" id="GBL87148.1"/>
    </source>
</evidence>
<accession>A0A4Y2B565</accession>
<dbReference type="AlphaFoldDB" id="A0A4Y2B565"/>
<name>A0A4Y2B565_ARAVE</name>
<dbReference type="EMBL" id="BGPR01158627">
    <property type="protein sequence ID" value="GBL87148.1"/>
    <property type="molecule type" value="Genomic_DNA"/>
</dbReference>